<evidence type="ECO:0000313" key="8">
    <source>
        <dbReference type="Proteomes" id="UP000289738"/>
    </source>
</evidence>
<evidence type="ECO:0000256" key="2">
    <source>
        <dbReference type="ARBA" id="ARBA00023015"/>
    </source>
</evidence>
<sequence length="93" mass="10921">MFYHLVTGSFALQKIPNKFTSKYGGGVKNPVYLKPPDGTQWKVRRTQHDYQILFEKGWKEFAAYYSLDHGHLLQFEYNGTSCFERLSRGLNIR</sequence>
<evidence type="ECO:0000259" key="6">
    <source>
        <dbReference type="PROSITE" id="PS50863"/>
    </source>
</evidence>
<name>A0A444XAR4_ARAHY</name>
<dbReference type="Gene3D" id="2.40.330.10">
    <property type="entry name" value="DNA-binding pseudobarrel domain"/>
    <property type="match status" value="1"/>
</dbReference>
<evidence type="ECO:0000256" key="3">
    <source>
        <dbReference type="ARBA" id="ARBA00023125"/>
    </source>
</evidence>
<dbReference type="GO" id="GO:0003677">
    <property type="term" value="F:DNA binding"/>
    <property type="evidence" value="ECO:0007669"/>
    <property type="project" value="UniProtKB-KW"/>
</dbReference>
<accession>A0A444XAR4</accession>
<dbReference type="Proteomes" id="UP000289738">
    <property type="component" value="Chromosome B10"/>
</dbReference>
<protein>
    <recommendedName>
        <fullName evidence="6">TF-B3 domain-containing protein</fullName>
    </recommendedName>
</protein>
<dbReference type="PANTHER" id="PTHR31920">
    <property type="entry name" value="B3 DOMAIN-CONTAINING"/>
    <property type="match status" value="1"/>
</dbReference>
<dbReference type="PROSITE" id="PS50863">
    <property type="entry name" value="B3"/>
    <property type="match status" value="1"/>
</dbReference>
<evidence type="ECO:0000313" key="7">
    <source>
        <dbReference type="EMBL" id="RYQ86770.1"/>
    </source>
</evidence>
<keyword evidence="3" id="KW-0238">DNA-binding</keyword>
<dbReference type="InterPro" id="IPR050655">
    <property type="entry name" value="Plant_B3_domain"/>
</dbReference>
<gene>
    <name evidence="7" type="ORF">Ahy_B10g106399</name>
</gene>
<evidence type="ECO:0000256" key="5">
    <source>
        <dbReference type="ARBA" id="ARBA00023242"/>
    </source>
</evidence>
<comment type="caution">
    <text evidence="7">The sequence shown here is derived from an EMBL/GenBank/DDBJ whole genome shotgun (WGS) entry which is preliminary data.</text>
</comment>
<evidence type="ECO:0000256" key="4">
    <source>
        <dbReference type="ARBA" id="ARBA00023163"/>
    </source>
</evidence>
<dbReference type="STRING" id="3818.A0A444XAR4"/>
<reference evidence="7 8" key="1">
    <citation type="submission" date="2019-01" db="EMBL/GenBank/DDBJ databases">
        <title>Sequencing of cultivated peanut Arachis hypogaea provides insights into genome evolution and oil improvement.</title>
        <authorList>
            <person name="Chen X."/>
        </authorList>
    </citation>
    <scope>NUCLEOTIDE SEQUENCE [LARGE SCALE GENOMIC DNA]</scope>
    <source>
        <strain evidence="8">cv. Fuhuasheng</strain>
        <tissue evidence="7">Leaves</tissue>
    </source>
</reference>
<dbReference type="InterPro" id="IPR003340">
    <property type="entry name" value="B3_DNA-bd"/>
</dbReference>
<dbReference type="Pfam" id="PF02362">
    <property type="entry name" value="B3"/>
    <property type="match status" value="1"/>
</dbReference>
<dbReference type="SMART" id="SM01019">
    <property type="entry name" value="B3"/>
    <property type="match status" value="1"/>
</dbReference>
<comment type="subcellular location">
    <subcellularLocation>
        <location evidence="1">Nucleus</location>
    </subcellularLocation>
</comment>
<proteinExistence type="predicted"/>
<dbReference type="GO" id="GO:0005634">
    <property type="term" value="C:nucleus"/>
    <property type="evidence" value="ECO:0007669"/>
    <property type="project" value="UniProtKB-SubCell"/>
</dbReference>
<keyword evidence="5" id="KW-0539">Nucleus</keyword>
<dbReference type="EMBL" id="SDMP01000020">
    <property type="protein sequence ID" value="RYQ86770.1"/>
    <property type="molecule type" value="Genomic_DNA"/>
</dbReference>
<dbReference type="InterPro" id="IPR015300">
    <property type="entry name" value="DNA-bd_pseudobarrel_sf"/>
</dbReference>
<organism evidence="7 8">
    <name type="scientific">Arachis hypogaea</name>
    <name type="common">Peanut</name>
    <dbReference type="NCBI Taxonomy" id="3818"/>
    <lineage>
        <taxon>Eukaryota</taxon>
        <taxon>Viridiplantae</taxon>
        <taxon>Streptophyta</taxon>
        <taxon>Embryophyta</taxon>
        <taxon>Tracheophyta</taxon>
        <taxon>Spermatophyta</taxon>
        <taxon>Magnoliopsida</taxon>
        <taxon>eudicotyledons</taxon>
        <taxon>Gunneridae</taxon>
        <taxon>Pentapetalae</taxon>
        <taxon>rosids</taxon>
        <taxon>fabids</taxon>
        <taxon>Fabales</taxon>
        <taxon>Fabaceae</taxon>
        <taxon>Papilionoideae</taxon>
        <taxon>50 kb inversion clade</taxon>
        <taxon>dalbergioids sensu lato</taxon>
        <taxon>Dalbergieae</taxon>
        <taxon>Pterocarpus clade</taxon>
        <taxon>Arachis</taxon>
    </lineage>
</organism>
<dbReference type="PANTHER" id="PTHR31920:SF108">
    <property type="entry name" value="B3 DOMAIN-CONTAINING TRANSCRIPTION FACTOR VRN1-LIKE"/>
    <property type="match status" value="1"/>
</dbReference>
<keyword evidence="4" id="KW-0804">Transcription</keyword>
<dbReference type="SUPFAM" id="SSF101936">
    <property type="entry name" value="DNA-binding pseudobarrel domain"/>
    <property type="match status" value="1"/>
</dbReference>
<feature type="domain" description="TF-B3" evidence="6">
    <location>
        <begin position="1"/>
        <end position="91"/>
    </location>
</feature>
<dbReference type="AlphaFoldDB" id="A0A444XAR4"/>
<keyword evidence="2" id="KW-0805">Transcription regulation</keyword>
<dbReference type="CDD" id="cd10017">
    <property type="entry name" value="B3_DNA"/>
    <property type="match status" value="1"/>
</dbReference>
<evidence type="ECO:0000256" key="1">
    <source>
        <dbReference type="ARBA" id="ARBA00004123"/>
    </source>
</evidence>
<keyword evidence="8" id="KW-1185">Reference proteome</keyword>